<sequence length="177" mass="19637">MLQAFDVTAQTCLGLSLGNHKLSVQDGRRHLHAIQVKSHSQSGPTSIQFTDENGPPSTDGILTFMDFAWPNQKPRRVYMKMIGNTLRARQHLLLVTGQCGYSYRDLRFLLPYNPGQPGESITIRPYDGENATPLFKDVTKTDKVSHDLTAGLILGAQWGGDSTGNNMLFGFMLKDEP</sequence>
<keyword evidence="2" id="KW-1185">Reference proteome</keyword>
<feature type="non-terminal residue" evidence="1">
    <location>
        <position position="177"/>
    </location>
</feature>
<accession>A0AAV2S3H6</accession>
<comment type="caution">
    <text evidence="1">The sequence shown here is derived from an EMBL/GenBank/DDBJ whole genome shotgun (WGS) entry which is preliminary data.</text>
</comment>
<dbReference type="Proteomes" id="UP001497623">
    <property type="component" value="Unassembled WGS sequence"/>
</dbReference>
<reference evidence="1 2" key="1">
    <citation type="submission" date="2024-05" db="EMBL/GenBank/DDBJ databases">
        <authorList>
            <person name="Wallberg A."/>
        </authorList>
    </citation>
    <scope>NUCLEOTIDE SEQUENCE [LARGE SCALE GENOMIC DNA]</scope>
</reference>
<protein>
    <submittedName>
        <fullName evidence="1">Uncharacterized protein</fullName>
    </submittedName>
</protein>
<proteinExistence type="predicted"/>
<name>A0AAV2S3H6_MEGNR</name>
<organism evidence="1 2">
    <name type="scientific">Meganyctiphanes norvegica</name>
    <name type="common">Northern krill</name>
    <name type="synonym">Thysanopoda norvegica</name>
    <dbReference type="NCBI Taxonomy" id="48144"/>
    <lineage>
        <taxon>Eukaryota</taxon>
        <taxon>Metazoa</taxon>
        <taxon>Ecdysozoa</taxon>
        <taxon>Arthropoda</taxon>
        <taxon>Crustacea</taxon>
        <taxon>Multicrustacea</taxon>
        <taxon>Malacostraca</taxon>
        <taxon>Eumalacostraca</taxon>
        <taxon>Eucarida</taxon>
        <taxon>Euphausiacea</taxon>
        <taxon>Euphausiidae</taxon>
        <taxon>Meganyctiphanes</taxon>
    </lineage>
</organism>
<dbReference type="AlphaFoldDB" id="A0AAV2S3H6"/>
<dbReference type="EMBL" id="CAXKWB010042186">
    <property type="protein sequence ID" value="CAL4157445.1"/>
    <property type="molecule type" value="Genomic_DNA"/>
</dbReference>
<gene>
    <name evidence="1" type="ORF">MNOR_LOCUS31912</name>
</gene>
<evidence type="ECO:0000313" key="2">
    <source>
        <dbReference type="Proteomes" id="UP001497623"/>
    </source>
</evidence>
<evidence type="ECO:0000313" key="1">
    <source>
        <dbReference type="EMBL" id="CAL4157445.1"/>
    </source>
</evidence>